<sequence length="151" mass="18280">MREKCLSYIIGSRRDIKFYDKKYNSSYLREIAYPLEISEKELKKYIQKSFAREVCKLELHHPKICLIFYKNNIEGQEIEINGLIDKYWITGEIIDVEYINNNQKQNLEIAIDIELDKEIVYSEIKNILYDEHGSRRILFYESINECWIKRL</sequence>
<accession>A0A7X6D9Q8</accession>
<reference evidence="1 2" key="1">
    <citation type="submission" date="2020-03" db="EMBL/GenBank/DDBJ databases">
        <title>Bacterial samples isolated from urine from healthy bovine heifers (Gyr breed).</title>
        <authorList>
            <person name="Giannattasio-Ferraz S."/>
            <person name="Maskeri L."/>
            <person name="Penido A."/>
            <person name="Barbosa-Stancioli E.F."/>
            <person name="Putonti C."/>
        </authorList>
    </citation>
    <scope>NUCLEOTIDE SEQUENCE [LARGE SCALE GENOMIC DNA]</scope>
    <source>
        <strain evidence="1 2">UFMG-H7</strain>
    </source>
</reference>
<proteinExistence type="predicted"/>
<organism evidence="1 2">
    <name type="scientific">Vagococcus fluvialis</name>
    <dbReference type="NCBI Taxonomy" id="2738"/>
    <lineage>
        <taxon>Bacteria</taxon>
        <taxon>Bacillati</taxon>
        <taxon>Bacillota</taxon>
        <taxon>Bacilli</taxon>
        <taxon>Lactobacillales</taxon>
        <taxon>Enterococcaceae</taxon>
        <taxon>Vagococcus</taxon>
    </lineage>
</organism>
<gene>
    <name evidence="1" type="ORF">HED35_09960</name>
</gene>
<evidence type="ECO:0000313" key="2">
    <source>
        <dbReference type="Proteomes" id="UP000521358"/>
    </source>
</evidence>
<dbReference type="AlphaFoldDB" id="A0A7X6D9Q8"/>
<name>A0A7X6D9Q8_9ENTE</name>
<protein>
    <submittedName>
        <fullName evidence="1">Uncharacterized protein</fullName>
    </submittedName>
</protein>
<evidence type="ECO:0000313" key="1">
    <source>
        <dbReference type="EMBL" id="NKC68414.1"/>
    </source>
</evidence>
<dbReference type="EMBL" id="JAAVMB010000011">
    <property type="protein sequence ID" value="NKC68414.1"/>
    <property type="molecule type" value="Genomic_DNA"/>
</dbReference>
<comment type="caution">
    <text evidence="1">The sequence shown here is derived from an EMBL/GenBank/DDBJ whole genome shotgun (WGS) entry which is preliminary data.</text>
</comment>
<dbReference type="Proteomes" id="UP000521358">
    <property type="component" value="Unassembled WGS sequence"/>
</dbReference>
<dbReference type="RefSeq" id="WP_167807611.1">
    <property type="nucleotide sequence ID" value="NZ_JAAVMB010000011.1"/>
</dbReference>